<gene>
    <name evidence="4" type="ORF">Vbra_10505</name>
</gene>
<name>A0A0G4GZ19_VITBC</name>
<dbReference type="OrthoDB" id="431168at2759"/>
<dbReference type="GO" id="GO:0051260">
    <property type="term" value="P:protein homooligomerization"/>
    <property type="evidence" value="ECO:0007669"/>
    <property type="project" value="InterPro"/>
</dbReference>
<dbReference type="STRING" id="1169540.A0A0G4GZ19"/>
<dbReference type="InParanoid" id="A0A0G4GZ19"/>
<feature type="compositionally biased region" description="Pro residues" evidence="2">
    <location>
        <begin position="509"/>
        <end position="522"/>
    </location>
</feature>
<dbReference type="Gene3D" id="3.30.710.10">
    <property type="entry name" value="Potassium Channel Kv1.1, Chain A"/>
    <property type="match status" value="1"/>
</dbReference>
<dbReference type="SUPFAM" id="SSF54695">
    <property type="entry name" value="POZ domain"/>
    <property type="match status" value="1"/>
</dbReference>
<dbReference type="InterPro" id="IPR001841">
    <property type="entry name" value="Znf_RING"/>
</dbReference>
<dbReference type="InterPro" id="IPR013083">
    <property type="entry name" value="Znf_RING/FYVE/PHD"/>
</dbReference>
<feature type="compositionally biased region" description="Low complexity" evidence="2">
    <location>
        <begin position="663"/>
        <end position="698"/>
    </location>
</feature>
<reference evidence="4 5" key="1">
    <citation type="submission" date="2014-11" db="EMBL/GenBank/DDBJ databases">
        <authorList>
            <person name="Zhu J."/>
            <person name="Qi W."/>
            <person name="Song R."/>
        </authorList>
    </citation>
    <scope>NUCLEOTIDE SEQUENCE [LARGE SCALE GENOMIC DNA]</scope>
</reference>
<dbReference type="Pfam" id="PF13920">
    <property type="entry name" value="zf-C3HC4_3"/>
    <property type="match status" value="1"/>
</dbReference>
<feature type="coiled-coil region" evidence="1">
    <location>
        <begin position="734"/>
        <end position="761"/>
    </location>
</feature>
<dbReference type="VEuPathDB" id="CryptoDB:Vbra_10505"/>
<keyword evidence="1" id="KW-0175">Coiled coil</keyword>
<dbReference type="InterPro" id="IPR003131">
    <property type="entry name" value="T1-type_BTB"/>
</dbReference>
<feature type="coiled-coil region" evidence="1">
    <location>
        <begin position="271"/>
        <end position="298"/>
    </location>
</feature>
<accession>A0A0G4GZ19</accession>
<proteinExistence type="predicted"/>
<dbReference type="EMBL" id="CDMY01000891">
    <property type="protein sequence ID" value="CEM36446.1"/>
    <property type="molecule type" value="Genomic_DNA"/>
</dbReference>
<dbReference type="Pfam" id="PF02214">
    <property type="entry name" value="BTB_2"/>
    <property type="match status" value="1"/>
</dbReference>
<dbReference type="Gene3D" id="3.30.40.10">
    <property type="entry name" value="Zinc/RING finger domain, C3HC4 (zinc finger)"/>
    <property type="match status" value="1"/>
</dbReference>
<keyword evidence="5" id="KW-1185">Reference proteome</keyword>
<dbReference type="Proteomes" id="UP000041254">
    <property type="component" value="Unassembled WGS sequence"/>
</dbReference>
<evidence type="ECO:0000256" key="2">
    <source>
        <dbReference type="SAM" id="MobiDB-lite"/>
    </source>
</evidence>
<evidence type="ECO:0000313" key="4">
    <source>
        <dbReference type="EMBL" id="CEM36446.1"/>
    </source>
</evidence>
<evidence type="ECO:0000259" key="3">
    <source>
        <dbReference type="SMART" id="SM00184"/>
    </source>
</evidence>
<sequence>MSGLQQPPIGGIPQPPIYELLTAAHHGGLTSCRQTHHHSDWRVVRTASDASLLRAMDLPSAIDRNLLSRHGALCALDRQIVGPLEELEAEQKRIDASYDVHELLSLYGASDGSAASGDDQLDLNVGGRPFTVRRKHLTRAAGSVMASLFGGRWDHRLPTDDDNRFFIDADPRAFERMLSEMRWVEGEEGVDLLKSKAQAGLFTGGVCDWIRFWLSPPAAADGEAADGHTDVDPPSHHTAAAFYGEPAPPQLEAVQLPEQLKGLMSVMQRIAQTFAARLAELESERAAKKARYAQMIREIKAVAPFLRPLSGDESVRSIRVSTGDGRPDVVISTTQSTLQETTSSLRNRFDSYSAPVVCVSADHFSEIVDYARRRRILPEGTPVAQPTTTSDKMDQLLLECDMYGLLSDVYPPILTDDDMHNLAKAITYNQPAHLHRLFTCVSTADQTPREERLPGPSAGSKLGRGRRLGLSAAAPSLLPRPVPHPPCLPSAEELCESGKRRSFVSSSPSHPPPPPRPLPPAHRPASGADDPFPPLAHEPQQLDGSFPSSSSGHRPSCHRGPPPLVNYPKSAFDACPSSSSYDHPTAAPAAPVAAAAFATPSAPYEEPLGPSHDHEGDQGASAAGGGGDSVGVSSREAELQRKNDELARRLAETERGLAQMSIQQHHPQHQPSSSSSSSAPLPLQQPPQQQQPPAAAQPEGDGHECAICLDAPPSVMYMPCRHLRLCRQCYDDRCSKWRRDLQQVRAENARRREENDGIKRQNEGRKKKIPLVELLDEPEYLCEQCKTKVVFAGSRDEVRQWADQPIT</sequence>
<feature type="compositionally biased region" description="Low complexity" evidence="2">
    <location>
        <begin position="584"/>
        <end position="603"/>
    </location>
</feature>
<evidence type="ECO:0000256" key="1">
    <source>
        <dbReference type="SAM" id="Coils"/>
    </source>
</evidence>
<feature type="compositionally biased region" description="Pro residues" evidence="2">
    <location>
        <begin position="478"/>
        <end position="488"/>
    </location>
</feature>
<feature type="domain" description="RING-type" evidence="3">
    <location>
        <begin position="705"/>
        <end position="785"/>
    </location>
</feature>
<dbReference type="InterPro" id="IPR011333">
    <property type="entry name" value="SKP1/BTB/POZ_sf"/>
</dbReference>
<feature type="compositionally biased region" description="Low complexity" evidence="2">
    <location>
        <begin position="544"/>
        <end position="554"/>
    </location>
</feature>
<protein>
    <recommendedName>
        <fullName evidence="3">RING-type domain-containing protein</fullName>
    </recommendedName>
</protein>
<organism evidence="4 5">
    <name type="scientific">Vitrella brassicaformis (strain CCMP3155)</name>
    <dbReference type="NCBI Taxonomy" id="1169540"/>
    <lineage>
        <taxon>Eukaryota</taxon>
        <taxon>Sar</taxon>
        <taxon>Alveolata</taxon>
        <taxon>Colpodellida</taxon>
        <taxon>Vitrellaceae</taxon>
        <taxon>Vitrella</taxon>
    </lineage>
</organism>
<dbReference type="SUPFAM" id="SSF57850">
    <property type="entry name" value="RING/U-box"/>
    <property type="match status" value="1"/>
</dbReference>
<feature type="region of interest" description="Disordered" evidence="2">
    <location>
        <begin position="445"/>
        <end position="701"/>
    </location>
</feature>
<evidence type="ECO:0000313" key="5">
    <source>
        <dbReference type="Proteomes" id="UP000041254"/>
    </source>
</evidence>
<feature type="compositionally biased region" description="Low complexity" evidence="2">
    <location>
        <begin position="468"/>
        <end position="477"/>
    </location>
</feature>
<feature type="compositionally biased region" description="Basic and acidic residues" evidence="2">
    <location>
        <begin position="635"/>
        <end position="655"/>
    </location>
</feature>
<dbReference type="SMART" id="SM00184">
    <property type="entry name" value="RING"/>
    <property type="match status" value="1"/>
</dbReference>
<dbReference type="AlphaFoldDB" id="A0A0G4GZ19"/>